<organism evidence="1 2">
    <name type="scientific">Thalassotalea euphylliae</name>
    <dbReference type="NCBI Taxonomy" id="1655234"/>
    <lineage>
        <taxon>Bacteria</taxon>
        <taxon>Pseudomonadati</taxon>
        <taxon>Pseudomonadota</taxon>
        <taxon>Gammaproteobacteria</taxon>
        <taxon>Alteromonadales</taxon>
        <taxon>Colwelliaceae</taxon>
        <taxon>Thalassotalea</taxon>
    </lineage>
</organism>
<dbReference type="InterPro" id="IPR049672">
    <property type="entry name" value="Xrt_dep_XDP1"/>
</dbReference>
<dbReference type="InterPro" id="IPR013424">
    <property type="entry name" value="Ice-binding_C"/>
</dbReference>
<evidence type="ECO:0000313" key="1">
    <source>
        <dbReference type="EMBL" id="REL30029.1"/>
    </source>
</evidence>
<dbReference type="Proteomes" id="UP000256899">
    <property type="component" value="Unassembled WGS sequence"/>
</dbReference>
<accession>A0A3E0U042</accession>
<dbReference type="NCBIfam" id="NF041927">
    <property type="entry name" value="Xrt_dep_XDP1"/>
    <property type="match status" value="1"/>
</dbReference>
<comment type="caution">
    <text evidence="1">The sequence shown here is derived from an EMBL/GenBank/DDBJ whole genome shotgun (WGS) entry which is preliminary data.</text>
</comment>
<sequence length="239" mass="25214">MNVENATQNGSDFGNSFTKNFSANGETQTLTITAWADTKSADGSSTDLLIEAAEIGDYPGGLGISNNTSGDGHTADNYQSNPNERDYDFFLLDFGDLSVTLNSITSGYLEYGASSTQVSVAAVTTGDLADKTWNQVDNNFSLSSGYGQFMGNSGSYYVNSFTSEAGEDLSSASSTRWIVGAFNHHFGGDASLESNDGFKLASIGFTTKPNKPGTSIPEPAPLALMLVALVALARRKVNK</sequence>
<dbReference type="EMBL" id="QUOT01000001">
    <property type="protein sequence ID" value="REL30029.1"/>
    <property type="molecule type" value="Genomic_DNA"/>
</dbReference>
<keyword evidence="2" id="KW-1185">Reference proteome</keyword>
<dbReference type="AlphaFoldDB" id="A0A3E0U042"/>
<evidence type="ECO:0000313" key="2">
    <source>
        <dbReference type="Proteomes" id="UP000256899"/>
    </source>
</evidence>
<name>A0A3E0U042_9GAMM</name>
<dbReference type="NCBIfam" id="TIGR02595">
    <property type="entry name" value="PEP_CTERM"/>
    <property type="match status" value="1"/>
</dbReference>
<protein>
    <submittedName>
        <fullName evidence="1">PEP-CTERM sorting domain-containing protein</fullName>
    </submittedName>
</protein>
<gene>
    <name evidence="1" type="ORF">DXX94_04565</name>
</gene>
<reference evidence="2" key="1">
    <citation type="submission" date="2018-08" db="EMBL/GenBank/DDBJ databases">
        <title>Thalassotalea euphylliae genome.</title>
        <authorList>
            <person name="Summers S."/>
            <person name="Rice S.A."/>
            <person name="Freckelton M.L."/>
            <person name="Nedved B.T."/>
            <person name="Hadfield M.G."/>
        </authorList>
    </citation>
    <scope>NUCLEOTIDE SEQUENCE [LARGE SCALE GENOMIC DNA]</scope>
    <source>
        <strain evidence="2">H3</strain>
    </source>
</reference>
<proteinExistence type="predicted"/>